<accession>A0A918X2Y8</accession>
<reference evidence="5" key="2">
    <citation type="submission" date="2020-09" db="EMBL/GenBank/DDBJ databases">
        <authorList>
            <person name="Sun Q."/>
            <person name="Ohkuma M."/>
        </authorList>
    </citation>
    <scope>NUCLEOTIDE SEQUENCE</scope>
    <source>
        <strain evidence="5">JCM 4637</strain>
    </source>
</reference>
<reference evidence="5" key="1">
    <citation type="journal article" date="2014" name="Int. J. Syst. Evol. Microbiol.">
        <title>Complete genome sequence of Corynebacterium casei LMG S-19264T (=DSM 44701T), isolated from a smear-ripened cheese.</title>
        <authorList>
            <consortium name="US DOE Joint Genome Institute (JGI-PGF)"/>
            <person name="Walter F."/>
            <person name="Albersmeier A."/>
            <person name="Kalinowski J."/>
            <person name="Ruckert C."/>
        </authorList>
    </citation>
    <scope>NUCLEOTIDE SEQUENCE</scope>
    <source>
        <strain evidence="5">JCM 4637</strain>
    </source>
</reference>
<evidence type="ECO:0000256" key="1">
    <source>
        <dbReference type="SAM" id="Coils"/>
    </source>
</evidence>
<evidence type="ECO:0000256" key="3">
    <source>
        <dbReference type="SAM" id="Phobius"/>
    </source>
</evidence>
<evidence type="ECO:0000256" key="2">
    <source>
        <dbReference type="SAM" id="MobiDB-lite"/>
    </source>
</evidence>
<keyword evidence="3" id="KW-0812">Transmembrane</keyword>
<sequence length="349" mass="36812">MKALLVSTDTREVELAFALPSEDPRMSQPPSPFEPNPWAPPQDGSAEQQTGTGAPPPPPPAPGQGFGNGPQTPFPYGYPPQPEAPKNGMGVTALVLGIVGLVLGLAIVVFWLSWLPAVLAVIFGAVALGHVKKGIADNKGMALTGMIMGMVGVLLAVGGGIFTMTTLRDSVREYEDQVLEVEASESPEPKSPELTEAEKKLAELEASRSAEADAEADAAKPKAFGTTYTFPDGVSVKVDKPVPYTASSTASGHTKGYRTYTVKITMTNGSKEKFDSLYAIPRFKDADEAEVQKVFDGDVPTSFRGSLRPGKTKTAVYAYDLPPEAAGTTFVELSPGVGWPDAVWSGPTK</sequence>
<dbReference type="AlphaFoldDB" id="A0A918X2Y8"/>
<protein>
    <recommendedName>
        <fullName evidence="4">DUF4190 domain-containing protein</fullName>
    </recommendedName>
</protein>
<feature type="region of interest" description="Disordered" evidence="2">
    <location>
        <begin position="1"/>
        <end position="81"/>
    </location>
</feature>
<gene>
    <name evidence="5" type="ORF">GCM10010334_58350</name>
</gene>
<feature type="coiled-coil region" evidence="1">
    <location>
        <begin position="164"/>
        <end position="214"/>
    </location>
</feature>
<dbReference type="InterPro" id="IPR025241">
    <property type="entry name" value="DUF4190"/>
</dbReference>
<keyword evidence="1" id="KW-0175">Coiled coil</keyword>
<feature type="transmembrane region" description="Helical" evidence="3">
    <location>
        <begin position="88"/>
        <end position="108"/>
    </location>
</feature>
<proteinExistence type="predicted"/>
<dbReference type="Proteomes" id="UP000638353">
    <property type="component" value="Unassembled WGS sequence"/>
</dbReference>
<feature type="domain" description="DUF4190" evidence="4">
    <location>
        <begin position="96"/>
        <end position="157"/>
    </location>
</feature>
<evidence type="ECO:0000313" key="5">
    <source>
        <dbReference type="EMBL" id="GHD06653.1"/>
    </source>
</evidence>
<comment type="caution">
    <text evidence="5">The sequence shown here is derived from an EMBL/GenBank/DDBJ whole genome shotgun (WGS) entry which is preliminary data.</text>
</comment>
<dbReference type="EMBL" id="BMVC01000013">
    <property type="protein sequence ID" value="GHD06653.1"/>
    <property type="molecule type" value="Genomic_DNA"/>
</dbReference>
<feature type="compositionally biased region" description="Pro residues" evidence="2">
    <location>
        <begin position="27"/>
        <end position="40"/>
    </location>
</feature>
<evidence type="ECO:0000313" key="6">
    <source>
        <dbReference type="Proteomes" id="UP000638353"/>
    </source>
</evidence>
<evidence type="ECO:0000259" key="4">
    <source>
        <dbReference type="Pfam" id="PF13828"/>
    </source>
</evidence>
<keyword evidence="3" id="KW-0472">Membrane</keyword>
<dbReference type="Pfam" id="PF13828">
    <property type="entry name" value="DUF4190"/>
    <property type="match status" value="1"/>
</dbReference>
<feature type="compositionally biased region" description="Pro residues" evidence="2">
    <location>
        <begin position="72"/>
        <end position="81"/>
    </location>
</feature>
<feature type="transmembrane region" description="Helical" evidence="3">
    <location>
        <begin position="143"/>
        <end position="164"/>
    </location>
</feature>
<organism evidence="5 6">
    <name type="scientific">Streptomyces finlayi</name>
    <dbReference type="NCBI Taxonomy" id="67296"/>
    <lineage>
        <taxon>Bacteria</taxon>
        <taxon>Bacillati</taxon>
        <taxon>Actinomycetota</taxon>
        <taxon>Actinomycetes</taxon>
        <taxon>Kitasatosporales</taxon>
        <taxon>Streptomycetaceae</taxon>
        <taxon>Streptomyces</taxon>
    </lineage>
</organism>
<name>A0A918X2Y8_9ACTN</name>
<keyword evidence="3" id="KW-1133">Transmembrane helix</keyword>